<evidence type="ECO:0000256" key="1">
    <source>
        <dbReference type="SAM" id="SignalP"/>
    </source>
</evidence>
<dbReference type="AlphaFoldDB" id="A0A5J5F7R0"/>
<comment type="caution">
    <text evidence="2">The sequence shown here is derived from an EMBL/GenBank/DDBJ whole genome shotgun (WGS) entry which is preliminary data.</text>
</comment>
<feature type="signal peptide" evidence="1">
    <location>
        <begin position="1"/>
        <end position="19"/>
    </location>
</feature>
<sequence>MNLKTLVLTLLATAIGSIAAPTGEVDATRVASVYMCKDADWKGQCQHIAADNKCHPLEEDWKFAVSSIGPDVGVTCAFYLMPNCLFGVQPVGQYKTYKFPGEANLGNQWNDKFWSFSCYYKP</sequence>
<dbReference type="InParanoid" id="A0A5J5F7R0"/>
<reference evidence="2 3" key="1">
    <citation type="submission" date="2019-09" db="EMBL/GenBank/DDBJ databases">
        <title>Draft genome of the ectomycorrhizal ascomycete Sphaerosporella brunnea.</title>
        <authorList>
            <consortium name="DOE Joint Genome Institute"/>
            <person name="Benucci G.M."/>
            <person name="Marozzi G."/>
            <person name="Antonielli L."/>
            <person name="Sanchez S."/>
            <person name="Marco P."/>
            <person name="Wang X."/>
            <person name="Falini L.B."/>
            <person name="Barry K."/>
            <person name="Haridas S."/>
            <person name="Lipzen A."/>
            <person name="Labutti K."/>
            <person name="Grigoriev I.V."/>
            <person name="Murat C."/>
            <person name="Martin F."/>
            <person name="Albertini E."/>
            <person name="Donnini D."/>
            <person name="Bonito G."/>
        </authorList>
    </citation>
    <scope>NUCLEOTIDE SEQUENCE [LARGE SCALE GENOMIC DNA]</scope>
    <source>
        <strain evidence="2 3">Sb_GMNB300</strain>
    </source>
</reference>
<name>A0A5J5F7R0_9PEZI</name>
<keyword evidence="1" id="KW-0732">Signal</keyword>
<evidence type="ECO:0008006" key="4">
    <source>
        <dbReference type="Google" id="ProtNLM"/>
    </source>
</evidence>
<dbReference type="OrthoDB" id="2910287at2759"/>
<feature type="chain" id="PRO_5023899651" description="Beta/gamma crystallin 'Greek key' domain-containing protein" evidence="1">
    <location>
        <begin position="20"/>
        <end position="122"/>
    </location>
</feature>
<evidence type="ECO:0000313" key="3">
    <source>
        <dbReference type="Proteomes" id="UP000326924"/>
    </source>
</evidence>
<accession>A0A5J5F7R0</accession>
<dbReference type="Proteomes" id="UP000326924">
    <property type="component" value="Unassembled WGS sequence"/>
</dbReference>
<protein>
    <recommendedName>
        <fullName evidence="4">Beta/gamma crystallin 'Greek key' domain-containing protein</fullName>
    </recommendedName>
</protein>
<dbReference type="EMBL" id="VXIS01000018">
    <property type="protein sequence ID" value="KAA8913043.1"/>
    <property type="molecule type" value="Genomic_DNA"/>
</dbReference>
<proteinExistence type="predicted"/>
<evidence type="ECO:0000313" key="2">
    <source>
        <dbReference type="EMBL" id="KAA8913043.1"/>
    </source>
</evidence>
<organism evidence="2 3">
    <name type="scientific">Sphaerosporella brunnea</name>
    <dbReference type="NCBI Taxonomy" id="1250544"/>
    <lineage>
        <taxon>Eukaryota</taxon>
        <taxon>Fungi</taxon>
        <taxon>Dikarya</taxon>
        <taxon>Ascomycota</taxon>
        <taxon>Pezizomycotina</taxon>
        <taxon>Pezizomycetes</taxon>
        <taxon>Pezizales</taxon>
        <taxon>Pyronemataceae</taxon>
        <taxon>Sphaerosporella</taxon>
    </lineage>
</organism>
<gene>
    <name evidence="2" type="ORF">FN846DRAFT_931587</name>
</gene>
<keyword evidence="3" id="KW-1185">Reference proteome</keyword>